<evidence type="ECO:0000256" key="14">
    <source>
        <dbReference type="ARBA" id="ARBA00025153"/>
    </source>
</evidence>
<name>A6DFZ1_9BACT</name>
<dbReference type="InterPro" id="IPR036652">
    <property type="entry name" value="YjeF_N_dom_sf"/>
</dbReference>
<organism evidence="22 23">
    <name type="scientific">Lentisphaera araneosa HTCC2155</name>
    <dbReference type="NCBI Taxonomy" id="313628"/>
    <lineage>
        <taxon>Bacteria</taxon>
        <taxon>Pseudomonadati</taxon>
        <taxon>Lentisphaerota</taxon>
        <taxon>Lentisphaeria</taxon>
        <taxon>Lentisphaerales</taxon>
        <taxon>Lentisphaeraceae</taxon>
        <taxon>Lentisphaera</taxon>
    </lineage>
</organism>
<evidence type="ECO:0000256" key="11">
    <source>
        <dbReference type="ARBA" id="ARBA00023235"/>
    </source>
</evidence>
<keyword evidence="7 17" id="KW-0067">ATP-binding</keyword>
<feature type="binding site" evidence="18">
    <location>
        <position position="162"/>
    </location>
    <ligand>
        <name>K(+)</name>
        <dbReference type="ChEBI" id="CHEBI:29103"/>
    </ligand>
</feature>
<dbReference type="GO" id="GO:0046872">
    <property type="term" value="F:metal ion binding"/>
    <property type="evidence" value="ECO:0007669"/>
    <property type="project" value="UniProtKB-UniRule"/>
</dbReference>
<dbReference type="GO" id="GO:0110051">
    <property type="term" value="P:metabolite repair"/>
    <property type="evidence" value="ECO:0007669"/>
    <property type="project" value="TreeGrafter"/>
</dbReference>
<dbReference type="EMBL" id="ABCK01000001">
    <property type="protein sequence ID" value="EDM29721.1"/>
    <property type="molecule type" value="Genomic_DNA"/>
</dbReference>
<dbReference type="HAMAP" id="MF_01966">
    <property type="entry name" value="NADHX_epimerase"/>
    <property type="match status" value="1"/>
</dbReference>
<dbReference type="Gene3D" id="3.40.1190.20">
    <property type="match status" value="1"/>
</dbReference>
<keyword evidence="12 17" id="KW-0456">Lyase</keyword>
<dbReference type="InterPro" id="IPR029056">
    <property type="entry name" value="Ribokinase-like"/>
</dbReference>
<dbReference type="RefSeq" id="WP_007276840.1">
    <property type="nucleotide sequence ID" value="NZ_ABCK01000001.1"/>
</dbReference>
<dbReference type="Pfam" id="PF01256">
    <property type="entry name" value="Carb_kinase"/>
    <property type="match status" value="1"/>
</dbReference>
<dbReference type="InterPro" id="IPR030677">
    <property type="entry name" value="Nnr"/>
</dbReference>
<keyword evidence="8 17" id="KW-0521">NADP</keyword>
<dbReference type="PROSITE" id="PS51385">
    <property type="entry name" value="YJEF_N"/>
    <property type="match status" value="1"/>
</dbReference>
<feature type="binding site" evidence="17">
    <location>
        <position position="432"/>
    </location>
    <ligand>
        <name>(6S)-NADPHX</name>
        <dbReference type="ChEBI" id="CHEBI:64076"/>
    </ligand>
</feature>
<feature type="binding site" evidence="18">
    <location>
        <position position="159"/>
    </location>
    <ligand>
        <name>(6S)-NADPHX</name>
        <dbReference type="ChEBI" id="CHEBI:64076"/>
    </ligand>
</feature>
<dbReference type="STRING" id="313628.LNTAR_18263"/>
<keyword evidence="22" id="KW-0418">Kinase</keyword>
<feature type="binding site" evidence="17">
    <location>
        <position position="366"/>
    </location>
    <ligand>
        <name>(6S)-NADPHX</name>
        <dbReference type="ChEBI" id="CHEBI:64076"/>
    </ligand>
</feature>
<dbReference type="HAMAP" id="MF_01965">
    <property type="entry name" value="NADHX_dehydratase"/>
    <property type="match status" value="1"/>
</dbReference>
<dbReference type="Pfam" id="PF03853">
    <property type="entry name" value="YjeF_N"/>
    <property type="match status" value="1"/>
</dbReference>
<dbReference type="GO" id="GO:0005524">
    <property type="term" value="F:ATP binding"/>
    <property type="evidence" value="ECO:0007669"/>
    <property type="project" value="UniProtKB-UniRule"/>
</dbReference>
<dbReference type="SUPFAM" id="SSF53613">
    <property type="entry name" value="Ribokinase-like"/>
    <property type="match status" value="1"/>
</dbReference>
<dbReference type="CDD" id="cd01171">
    <property type="entry name" value="YXKO-related"/>
    <property type="match status" value="1"/>
</dbReference>
<reference evidence="22 23" key="1">
    <citation type="journal article" date="2010" name="J. Bacteriol.">
        <title>Genome sequence of Lentisphaera araneosa HTCC2155T, the type species of the order Lentisphaerales in the phylum Lentisphaerae.</title>
        <authorList>
            <person name="Thrash J.C."/>
            <person name="Cho J.C."/>
            <person name="Vergin K.L."/>
            <person name="Morris R.M."/>
            <person name="Giovannoni S.J."/>
        </authorList>
    </citation>
    <scope>NUCLEOTIDE SEQUENCE [LARGE SCALE GENOMIC DNA]</scope>
    <source>
        <strain evidence="22 23">HTCC2155</strain>
    </source>
</reference>
<dbReference type="EC" id="4.2.1.136" evidence="19"/>
<evidence type="ECO:0000256" key="12">
    <source>
        <dbReference type="ARBA" id="ARBA00023239"/>
    </source>
</evidence>
<dbReference type="GO" id="GO:0052856">
    <property type="term" value="F:NAD(P)HX epimerase activity"/>
    <property type="evidence" value="ECO:0007669"/>
    <property type="project" value="UniProtKB-UniRule"/>
</dbReference>
<keyword evidence="11 18" id="KW-0413">Isomerase</keyword>
<dbReference type="EC" id="5.1.99.6" evidence="19"/>
<evidence type="ECO:0000256" key="18">
    <source>
        <dbReference type="HAMAP-Rule" id="MF_01966"/>
    </source>
</evidence>
<keyword evidence="6 17" id="KW-0547">Nucleotide-binding</keyword>
<dbReference type="GO" id="GO:0046496">
    <property type="term" value="P:nicotinamide nucleotide metabolic process"/>
    <property type="evidence" value="ECO:0007669"/>
    <property type="project" value="UniProtKB-UniRule"/>
</dbReference>
<feature type="binding site" evidence="18">
    <location>
        <position position="141"/>
    </location>
    <ligand>
        <name>(6S)-NADPHX</name>
        <dbReference type="ChEBI" id="CHEBI:64076"/>
    </ligand>
</feature>
<evidence type="ECO:0000313" key="22">
    <source>
        <dbReference type="EMBL" id="EDM29721.1"/>
    </source>
</evidence>
<dbReference type="PIRSF" id="PIRSF017184">
    <property type="entry name" value="Nnr"/>
    <property type="match status" value="1"/>
</dbReference>
<keyword evidence="13" id="KW-0511">Multifunctional enzyme</keyword>
<feature type="binding site" evidence="17">
    <location>
        <position position="260"/>
    </location>
    <ligand>
        <name>(6S)-NADPHX</name>
        <dbReference type="ChEBI" id="CHEBI:64076"/>
    </ligand>
</feature>
<comment type="function">
    <text evidence="17">Catalyzes the dehydration of the S-form of NAD(P)HX at the expense of ADP, which is converted to AMP. Together with NAD(P)HX epimerase, which catalyzes the epimerization of the S- and R-forms, the enzyme allows the repair of both epimers of NAD(P)HX, a damaged form of NAD(P)H that is a result of enzymatic or heat-dependent hydration.</text>
</comment>
<protein>
    <recommendedName>
        <fullName evidence="19">Bifunctional NAD(P)H-hydrate repair enzyme</fullName>
    </recommendedName>
    <alternativeName>
        <fullName evidence="19">Nicotinamide nucleotide repair protein</fullName>
    </alternativeName>
    <domain>
        <recommendedName>
            <fullName evidence="19">ADP-dependent (S)-NAD(P)H-hydrate dehydratase</fullName>
            <ecNumber evidence="19">4.2.1.136</ecNumber>
        </recommendedName>
        <alternativeName>
            <fullName evidence="19">ADP-dependent NAD(P)HX dehydratase</fullName>
        </alternativeName>
    </domain>
    <domain>
        <recommendedName>
            <fullName evidence="19">NAD(P)H-hydrate epimerase</fullName>
            <ecNumber evidence="19">5.1.99.6</ecNumber>
        </recommendedName>
    </domain>
</protein>
<dbReference type="AlphaFoldDB" id="A6DFZ1"/>
<keyword evidence="23" id="KW-1185">Reference proteome</keyword>
<keyword evidence="10 17" id="KW-0520">NAD</keyword>
<dbReference type="PANTHER" id="PTHR12592:SF0">
    <property type="entry name" value="ATP-DEPENDENT (S)-NAD(P)H-HYDRATE DEHYDRATASE"/>
    <property type="match status" value="1"/>
</dbReference>
<dbReference type="eggNOG" id="COG0063">
    <property type="taxonomic scope" value="Bacteria"/>
</dbReference>
<dbReference type="OrthoDB" id="9806925at2"/>
<dbReference type="SUPFAM" id="SSF64153">
    <property type="entry name" value="YjeF N-terminal domain-like"/>
    <property type="match status" value="1"/>
</dbReference>
<evidence type="ECO:0000256" key="3">
    <source>
        <dbReference type="ARBA" id="ARBA00006001"/>
    </source>
</evidence>
<feature type="domain" description="YjeF C-terminal" evidence="20">
    <location>
        <begin position="225"/>
        <end position="494"/>
    </location>
</feature>
<comment type="caution">
    <text evidence="22">The sequence shown here is derived from an EMBL/GenBank/DDBJ whole genome shotgun (WGS) entry which is preliminary data.</text>
</comment>
<proteinExistence type="inferred from homology"/>
<evidence type="ECO:0000256" key="15">
    <source>
        <dbReference type="ARBA" id="ARBA00048238"/>
    </source>
</evidence>
<comment type="similarity">
    <text evidence="3 19">In the N-terminal section; belongs to the NnrE/AIBP family.</text>
</comment>
<feature type="binding site" evidence="17">
    <location>
        <position position="431"/>
    </location>
    <ligand>
        <name>AMP</name>
        <dbReference type="ChEBI" id="CHEBI:456215"/>
    </ligand>
</feature>
<evidence type="ECO:0000256" key="10">
    <source>
        <dbReference type="ARBA" id="ARBA00023027"/>
    </source>
</evidence>
<keyword evidence="5 18" id="KW-0479">Metal-binding</keyword>
<evidence type="ECO:0000256" key="13">
    <source>
        <dbReference type="ARBA" id="ARBA00023268"/>
    </source>
</evidence>
<comment type="catalytic activity">
    <reaction evidence="1 18 19">
        <text>(6R)-NADHX = (6S)-NADHX</text>
        <dbReference type="Rhea" id="RHEA:32215"/>
        <dbReference type="ChEBI" id="CHEBI:64074"/>
        <dbReference type="ChEBI" id="CHEBI:64075"/>
        <dbReference type="EC" id="5.1.99.6"/>
    </reaction>
</comment>
<evidence type="ECO:0000256" key="4">
    <source>
        <dbReference type="ARBA" id="ARBA00009524"/>
    </source>
</evidence>
<dbReference type="InterPro" id="IPR004443">
    <property type="entry name" value="YjeF_N_dom"/>
</dbReference>
<feature type="binding site" evidence="17">
    <location>
        <position position="317"/>
    </location>
    <ligand>
        <name>(6S)-NADPHX</name>
        <dbReference type="ChEBI" id="CHEBI:64076"/>
    </ligand>
</feature>
<evidence type="ECO:0000259" key="20">
    <source>
        <dbReference type="PROSITE" id="PS51383"/>
    </source>
</evidence>
<feature type="binding site" evidence="18">
    <location>
        <begin position="62"/>
        <end position="66"/>
    </location>
    <ligand>
        <name>(6S)-NADPHX</name>
        <dbReference type="ChEBI" id="CHEBI:64076"/>
    </ligand>
</feature>
<comment type="function">
    <text evidence="18">Catalyzes the epimerization of the S- and R-forms of NAD(P)HX, a damaged form of NAD(P)H that is a result of enzymatic or heat-dependent hydration. This is a prerequisite for the S-specific NAD(P)H-hydrate dehydratase to allow the repair of both epimers of NAD(P)HX.</text>
</comment>
<evidence type="ECO:0000256" key="6">
    <source>
        <dbReference type="ARBA" id="ARBA00022741"/>
    </source>
</evidence>
<dbReference type="Proteomes" id="UP000004947">
    <property type="component" value="Unassembled WGS sequence"/>
</dbReference>
<comment type="catalytic activity">
    <reaction evidence="15 17 19">
        <text>(6S)-NADHX + ADP = AMP + phosphate + NADH + H(+)</text>
        <dbReference type="Rhea" id="RHEA:32223"/>
        <dbReference type="ChEBI" id="CHEBI:15378"/>
        <dbReference type="ChEBI" id="CHEBI:43474"/>
        <dbReference type="ChEBI" id="CHEBI:57945"/>
        <dbReference type="ChEBI" id="CHEBI:64074"/>
        <dbReference type="ChEBI" id="CHEBI:456215"/>
        <dbReference type="ChEBI" id="CHEBI:456216"/>
        <dbReference type="EC" id="4.2.1.136"/>
    </reaction>
</comment>
<keyword evidence="22" id="KW-0808">Transferase</keyword>
<feature type="binding site" evidence="18">
    <location>
        <begin position="130"/>
        <end position="136"/>
    </location>
    <ligand>
        <name>(6S)-NADPHX</name>
        <dbReference type="ChEBI" id="CHEBI:64076"/>
    </ligand>
</feature>
<dbReference type="GO" id="GO:0052855">
    <property type="term" value="F:ADP-dependent NAD(P)H-hydrate dehydratase activity"/>
    <property type="evidence" value="ECO:0007669"/>
    <property type="project" value="UniProtKB-UniRule"/>
</dbReference>
<dbReference type="PROSITE" id="PS51383">
    <property type="entry name" value="YJEF_C_3"/>
    <property type="match status" value="1"/>
</dbReference>
<sequence length="494" mass="53286">MKIISSETMRDLDARTIANKRVASLELMERAGKQCSEQIELFCSQLAPHHKKRLIILCGPGNNGGDGFVIARYLTSKFEVKTYCTHKQDKLSPDAKTNSSKVSELCEFEASSQLLNKITEGDIIIDCLFGTGLNRALTGEYETLVNSINASQLPVISVDSPSGLLSDGQVPSAAIKATITLSIGLPKTSYFQNDGPAHVGSLINLDIGFSKDYITQAPSEGQAFFAQDAKKTLQSFTYNSHKYTRGQCLIIAGSELYNGAPIIAADSAAVSGAGMVILAHESLRTPQNPGIICLTKPPDIIKSHFFEKSQSVLIGPGIEINDKNKKLFTHLIKSDKALVIDASAIDLIADNKTLFPRNAPTIITPHAGELQRLAKGLNINHSDLSKAAQHIAQNLSIQVLLKGPQSKIYNEQGAFSYNTSGNWALSTAGSGDALAGIIASLWAKKDINYYEQAQLGCFIHGKSVDFYTGAKRSFTVDLFPSLISKVLHSLSPLA</sequence>
<accession>A6DFZ1</accession>
<comment type="cofactor">
    <cofactor evidence="17">
        <name>Mg(2+)</name>
        <dbReference type="ChEBI" id="CHEBI:18420"/>
    </cofactor>
</comment>
<evidence type="ECO:0000256" key="7">
    <source>
        <dbReference type="ARBA" id="ARBA00022840"/>
    </source>
</evidence>
<evidence type="ECO:0000259" key="21">
    <source>
        <dbReference type="PROSITE" id="PS51385"/>
    </source>
</evidence>
<comment type="function">
    <text evidence="14 19">Bifunctional enzyme that catalyzes the epimerization of the S- and R-forms of NAD(P)HX and the dehydration of the S-form of NAD(P)HX at the expense of ADP, which is converted to AMP. This allows the repair of both epimers of NAD(P)HX, a damaged form of NAD(P)H that is a result of enzymatic or heat-dependent hydration.</text>
</comment>
<evidence type="ECO:0000256" key="9">
    <source>
        <dbReference type="ARBA" id="ARBA00022958"/>
    </source>
</evidence>
<comment type="catalytic activity">
    <reaction evidence="16 17 19">
        <text>(6S)-NADPHX + ADP = AMP + phosphate + NADPH + H(+)</text>
        <dbReference type="Rhea" id="RHEA:32235"/>
        <dbReference type="ChEBI" id="CHEBI:15378"/>
        <dbReference type="ChEBI" id="CHEBI:43474"/>
        <dbReference type="ChEBI" id="CHEBI:57783"/>
        <dbReference type="ChEBI" id="CHEBI:64076"/>
        <dbReference type="ChEBI" id="CHEBI:456215"/>
        <dbReference type="ChEBI" id="CHEBI:456216"/>
        <dbReference type="EC" id="4.2.1.136"/>
    </reaction>
</comment>
<evidence type="ECO:0000256" key="8">
    <source>
        <dbReference type="ARBA" id="ARBA00022857"/>
    </source>
</evidence>
<evidence type="ECO:0000256" key="16">
    <source>
        <dbReference type="ARBA" id="ARBA00049209"/>
    </source>
</evidence>
<comment type="similarity">
    <text evidence="4 19">In the C-terminal section; belongs to the NnrD/CARKD family.</text>
</comment>
<feature type="binding site" evidence="18">
    <location>
        <position position="126"/>
    </location>
    <ligand>
        <name>K(+)</name>
        <dbReference type="ChEBI" id="CHEBI:29103"/>
    </ligand>
</feature>
<evidence type="ECO:0000256" key="5">
    <source>
        <dbReference type="ARBA" id="ARBA00022723"/>
    </source>
</evidence>
<comment type="catalytic activity">
    <reaction evidence="2 18 19">
        <text>(6R)-NADPHX = (6S)-NADPHX</text>
        <dbReference type="Rhea" id="RHEA:32227"/>
        <dbReference type="ChEBI" id="CHEBI:64076"/>
        <dbReference type="ChEBI" id="CHEBI:64077"/>
        <dbReference type="EC" id="5.1.99.6"/>
    </reaction>
</comment>
<dbReference type="eggNOG" id="COG0062">
    <property type="taxonomic scope" value="Bacteria"/>
</dbReference>
<comment type="cofactor">
    <cofactor evidence="18 19">
        <name>K(+)</name>
        <dbReference type="ChEBI" id="CHEBI:29103"/>
    </cofactor>
    <text evidence="18 19">Binds 1 potassium ion per subunit.</text>
</comment>
<keyword evidence="9 18" id="KW-0630">Potassium</keyword>
<dbReference type="PANTHER" id="PTHR12592">
    <property type="entry name" value="ATP-DEPENDENT (S)-NAD(P)H-HYDRATE DEHYDRATASE FAMILY MEMBER"/>
    <property type="match status" value="1"/>
</dbReference>
<evidence type="ECO:0000313" key="23">
    <source>
        <dbReference type="Proteomes" id="UP000004947"/>
    </source>
</evidence>
<feature type="binding site" evidence="17">
    <location>
        <begin position="402"/>
        <end position="406"/>
    </location>
    <ligand>
        <name>AMP</name>
        <dbReference type="ChEBI" id="CHEBI:456215"/>
    </ligand>
</feature>
<dbReference type="NCBIfam" id="TIGR00197">
    <property type="entry name" value="yjeF_nterm"/>
    <property type="match status" value="1"/>
</dbReference>
<gene>
    <name evidence="18" type="primary">nnrE</name>
    <name evidence="17" type="synonym">nnrD</name>
    <name evidence="22" type="ORF">LNTAR_18263</name>
</gene>
<comment type="subunit">
    <text evidence="17">Homotetramer.</text>
</comment>
<evidence type="ECO:0000256" key="17">
    <source>
        <dbReference type="HAMAP-Rule" id="MF_01965"/>
    </source>
</evidence>
<dbReference type="GO" id="GO:0016301">
    <property type="term" value="F:kinase activity"/>
    <property type="evidence" value="ECO:0007669"/>
    <property type="project" value="UniProtKB-KW"/>
</dbReference>
<evidence type="ECO:0000256" key="19">
    <source>
        <dbReference type="PIRNR" id="PIRNR017184"/>
    </source>
</evidence>
<feature type="domain" description="YjeF N-terminal" evidence="21">
    <location>
        <begin position="9"/>
        <end position="215"/>
    </location>
</feature>
<evidence type="ECO:0000256" key="1">
    <source>
        <dbReference type="ARBA" id="ARBA00000013"/>
    </source>
</evidence>
<comment type="similarity">
    <text evidence="18">Belongs to the NnrE/AIBP family.</text>
</comment>
<dbReference type="Gene3D" id="3.40.50.10260">
    <property type="entry name" value="YjeF N-terminal domain"/>
    <property type="match status" value="1"/>
</dbReference>
<dbReference type="NCBIfam" id="TIGR00196">
    <property type="entry name" value="yjeF_cterm"/>
    <property type="match status" value="1"/>
</dbReference>
<dbReference type="InterPro" id="IPR000631">
    <property type="entry name" value="CARKD"/>
</dbReference>
<comment type="similarity">
    <text evidence="17">Belongs to the NnrD/CARKD family.</text>
</comment>
<evidence type="ECO:0000256" key="2">
    <source>
        <dbReference type="ARBA" id="ARBA00000909"/>
    </source>
</evidence>
<feature type="binding site" evidence="18">
    <location>
        <position position="63"/>
    </location>
    <ligand>
        <name>K(+)</name>
        <dbReference type="ChEBI" id="CHEBI:29103"/>
    </ligand>
</feature>